<keyword evidence="3" id="KW-1185">Reference proteome</keyword>
<evidence type="ECO:0000256" key="1">
    <source>
        <dbReference type="SAM" id="Coils"/>
    </source>
</evidence>
<evidence type="ECO:0000313" key="3">
    <source>
        <dbReference type="Proteomes" id="UP000094764"/>
    </source>
</evidence>
<reference evidence="3" key="1">
    <citation type="submission" date="2016-09" db="EMBL/GenBank/DDBJ databases">
        <authorList>
            <person name="Gulvik C.A."/>
        </authorList>
    </citation>
    <scope>NUCLEOTIDE SEQUENCE [LARGE SCALE GENOMIC DNA]</scope>
    <source>
        <strain evidence="3">LMG 26306</strain>
    </source>
</reference>
<name>A0A1E5GY89_9ENTE</name>
<dbReference type="AlphaFoldDB" id="A0A1E5GY89"/>
<dbReference type="Proteomes" id="UP000094764">
    <property type="component" value="Unassembled WGS sequence"/>
</dbReference>
<gene>
    <name evidence="2" type="ORF">BCR23_14420</name>
</gene>
<sequence>MTETSYQATLRTIQTEQDIVATELRTISKQQEDLFYIDQEEQRLYSEVVATSPPEEKMYFQDRGVDSRHQSEKAQQLLAEKEAELNKTKKQLLEAEEETYQEQRIALLEEEKGK</sequence>
<comment type="caution">
    <text evidence="2">The sequence shown here is derived from an EMBL/GenBank/DDBJ whole genome shotgun (WGS) entry which is preliminary data.</text>
</comment>
<dbReference type="RefSeq" id="WP_069634286.1">
    <property type="nucleotide sequence ID" value="NZ_JXKZ01000044.1"/>
</dbReference>
<dbReference type="EMBL" id="MIKB01000011">
    <property type="protein sequence ID" value="OEG17648.1"/>
    <property type="molecule type" value="Genomic_DNA"/>
</dbReference>
<dbReference type="InterPro" id="IPR025014">
    <property type="entry name" value="DUF3958"/>
</dbReference>
<feature type="coiled-coil region" evidence="1">
    <location>
        <begin position="71"/>
        <end position="110"/>
    </location>
</feature>
<organism evidence="2 3">
    <name type="scientific">Enterococcus quebecensis</name>
    <dbReference type="NCBI Taxonomy" id="903983"/>
    <lineage>
        <taxon>Bacteria</taxon>
        <taxon>Bacillati</taxon>
        <taxon>Bacillota</taxon>
        <taxon>Bacilli</taxon>
        <taxon>Lactobacillales</taxon>
        <taxon>Enterococcaceae</taxon>
        <taxon>Enterococcus</taxon>
    </lineage>
</organism>
<proteinExistence type="predicted"/>
<keyword evidence="1" id="KW-0175">Coiled coil</keyword>
<evidence type="ECO:0000313" key="2">
    <source>
        <dbReference type="EMBL" id="OEG17648.1"/>
    </source>
</evidence>
<dbReference type="OrthoDB" id="2194437at2"/>
<protein>
    <submittedName>
        <fullName evidence="2">Uncharacterized protein</fullName>
    </submittedName>
</protein>
<accession>A0A1E5GY89</accession>
<dbReference type="Pfam" id="PF13125">
    <property type="entry name" value="DUF3958"/>
    <property type="match status" value="1"/>
</dbReference>
<dbReference type="STRING" id="903983.BCR23_14420"/>